<dbReference type="EMBL" id="BAABME010006858">
    <property type="protein sequence ID" value="GAA0169463.1"/>
    <property type="molecule type" value="Genomic_DNA"/>
</dbReference>
<keyword evidence="3" id="KW-1185">Reference proteome</keyword>
<name>A0AAV3R0J1_LITER</name>
<dbReference type="Pfam" id="PF25276">
    <property type="entry name" value="DUF7870"/>
    <property type="match status" value="1"/>
</dbReference>
<proteinExistence type="predicted"/>
<dbReference type="PANTHER" id="PTHR33597:SF11">
    <property type="entry name" value="OS07G0620600 PROTEIN"/>
    <property type="match status" value="1"/>
</dbReference>
<organism evidence="2 3">
    <name type="scientific">Lithospermum erythrorhizon</name>
    <name type="common">Purple gromwell</name>
    <name type="synonym">Lithospermum officinale var. erythrorhizon</name>
    <dbReference type="NCBI Taxonomy" id="34254"/>
    <lineage>
        <taxon>Eukaryota</taxon>
        <taxon>Viridiplantae</taxon>
        <taxon>Streptophyta</taxon>
        <taxon>Embryophyta</taxon>
        <taxon>Tracheophyta</taxon>
        <taxon>Spermatophyta</taxon>
        <taxon>Magnoliopsida</taxon>
        <taxon>eudicotyledons</taxon>
        <taxon>Gunneridae</taxon>
        <taxon>Pentapetalae</taxon>
        <taxon>asterids</taxon>
        <taxon>lamiids</taxon>
        <taxon>Boraginales</taxon>
        <taxon>Boraginaceae</taxon>
        <taxon>Boraginoideae</taxon>
        <taxon>Lithospermeae</taxon>
        <taxon>Lithospermum</taxon>
    </lineage>
</organism>
<protein>
    <recommendedName>
        <fullName evidence="1">DUF7870 domain-containing protein</fullName>
    </recommendedName>
</protein>
<accession>A0AAV3R0J1</accession>
<feature type="domain" description="DUF7870" evidence="1">
    <location>
        <begin position="242"/>
        <end position="413"/>
    </location>
</feature>
<dbReference type="Proteomes" id="UP001454036">
    <property type="component" value="Unassembled WGS sequence"/>
</dbReference>
<dbReference type="InterPro" id="IPR057192">
    <property type="entry name" value="DUF7870"/>
</dbReference>
<evidence type="ECO:0000313" key="2">
    <source>
        <dbReference type="EMBL" id="GAA0169463.1"/>
    </source>
</evidence>
<gene>
    <name evidence="2" type="ORF">LIER_23947</name>
</gene>
<evidence type="ECO:0000313" key="3">
    <source>
        <dbReference type="Proteomes" id="UP001454036"/>
    </source>
</evidence>
<reference evidence="2 3" key="1">
    <citation type="submission" date="2024-01" db="EMBL/GenBank/DDBJ databases">
        <title>The complete chloroplast genome sequence of Lithospermum erythrorhizon: insights into the phylogenetic relationship among Boraginaceae species and the maternal lineages of purple gromwells.</title>
        <authorList>
            <person name="Okada T."/>
            <person name="Watanabe K."/>
        </authorList>
    </citation>
    <scope>NUCLEOTIDE SEQUENCE [LARGE SCALE GENOMIC DNA]</scope>
</reference>
<dbReference type="PANTHER" id="PTHR33597">
    <property type="entry name" value="OS02G0760400 PROTEIN"/>
    <property type="match status" value="1"/>
</dbReference>
<evidence type="ECO:0000259" key="1">
    <source>
        <dbReference type="Pfam" id="PF25276"/>
    </source>
</evidence>
<dbReference type="AlphaFoldDB" id="A0AAV3R0J1"/>
<comment type="caution">
    <text evidence="2">The sequence shown here is derived from an EMBL/GenBank/DDBJ whole genome shotgun (WGS) entry which is preliminary data.</text>
</comment>
<sequence>MRMMAYSYMAKTERKVMMNVELNGLDGVGIGSCSGPLLMISQLPDSRTMGKISRSLFMVLFLFSLPSIGSSIRTGPSHISDESNVAYLVKEGILKKGYEGLIVESSGIGEGNLVDKDLDTLNKNGIDFAFMSNSDVSNGENANIPNETLDFVFVQDSKNVKAIDPLLKLGGAVICQVENNKRYQLQPPANYVVVVYLVPYEHTTVVLRKIGHSSSIDGLEKKMPTRRSLYSISPEAKKEALLGLEDVVLEPPRKTSKLRNKLTRKMKFLPDLLKDSLQNYPRRIFFSDGDNGVFKWFKKNYPARGQAFEMFDMEVVAANNGKIAGVAQLSDWLRDHVEEHDYVVMKAEATLVEEMIKENTVSLIDELFLECKNQWGEEEEHGEDDVSGKRSYWQCLELYGRLTDEGIAVHQWWS</sequence>